<feature type="repeat" description="PPR" evidence="2">
    <location>
        <begin position="95"/>
        <end position="129"/>
    </location>
</feature>
<keyword evidence="4" id="KW-1185">Reference proteome</keyword>
<dbReference type="PROSITE" id="PS51375">
    <property type="entry name" value="PPR"/>
    <property type="match status" value="7"/>
</dbReference>
<dbReference type="Proteomes" id="UP000323000">
    <property type="component" value="Chromosome 5"/>
</dbReference>
<dbReference type="Pfam" id="PF20431">
    <property type="entry name" value="E_motif"/>
    <property type="match status" value="1"/>
</dbReference>
<dbReference type="InterPro" id="IPR011990">
    <property type="entry name" value="TPR-like_helical_dom_sf"/>
</dbReference>
<comment type="caution">
    <text evidence="3">The sequence shown here is derived from an EMBL/GenBank/DDBJ whole genome shotgun (WGS) entry which is preliminary data.</text>
</comment>
<gene>
    <name evidence="3" type="ORF">EZV62_012896</name>
</gene>
<dbReference type="InterPro" id="IPR046848">
    <property type="entry name" value="E_motif"/>
</dbReference>
<dbReference type="Pfam" id="PF13041">
    <property type="entry name" value="PPR_2"/>
    <property type="match status" value="3"/>
</dbReference>
<dbReference type="EMBL" id="VAHF01000005">
    <property type="protein sequence ID" value="TXG61533.1"/>
    <property type="molecule type" value="Genomic_DNA"/>
</dbReference>
<dbReference type="OrthoDB" id="1902591at2759"/>
<evidence type="ECO:0000313" key="4">
    <source>
        <dbReference type="Proteomes" id="UP000323000"/>
    </source>
</evidence>
<dbReference type="InterPro" id="IPR046960">
    <property type="entry name" value="PPR_At4g14850-like_plant"/>
</dbReference>
<accession>A0A5C7HWM5</accession>
<feature type="repeat" description="PPR" evidence="2">
    <location>
        <begin position="429"/>
        <end position="463"/>
    </location>
</feature>
<dbReference type="PANTHER" id="PTHR24015:SF1767">
    <property type="entry name" value="OS01G0600400 PROTEIN"/>
    <property type="match status" value="1"/>
</dbReference>
<evidence type="ECO:0008006" key="5">
    <source>
        <dbReference type="Google" id="ProtNLM"/>
    </source>
</evidence>
<sequence>MKLHTFTTTRAVSFQDIWKRNTVSLIPKSKLGFMFDFGPVRSFRVDQKLAKNKNIQGNERLRLYSTVLRDCASNGSLHEAMAIHGHVIKKGIDPDLHLWNSLVNVYTKCGSFQYARRVFDDMPKRDAVSWTALIAGSVAEGYGRDGIGLYRKMRRDGVRSNGIALVTALKACSMCLDLDFGTQLHAEAFKLGVCLDMFVGSAFVNLYAKCGDMERAERVFIYVPMKNAVLWHTMFNGYVQMGDGEKVLEMFCGMRELELKFSKFTLSKVLKSCAHLENWRGGKAVHAVAVRTGCELDEFLSCCLLDMYSKCRLADNALKVFGRIKDPNTVAWSVMINCLDKLGRSEAAAEKFCLMRHKGVKPNQHTFASVVAVATNLGDRLYCEGIHSCIVKHGFESDNFVCNALVTMYMKINSVNNGWRVFKATSFRNLASWNTLLSGIPDSETCDQVPKIFSQMLVEGFKPDIYSFISILRSCSSFLNIAFGRQVHVLIVKNGFGGNNFVATALISMYCKSRCLEDAIILFNRLTERDLSTWTVIIAGYAQNQQGKKVVQCFSQMQREGLKANEFTLSSCFSGCSSLTTSEPGRQLHSLAYKFGLLSNIYVAGALVELYVKHQCIEEAWTVLIGMASRNAVSWNTIICGYSQHGKGKKALEAFRIMLDEGVLPDVVTFIGVLSACSHEGLVEEANRYFNSLSKVYGITPTIEHCACMVNALSRAAKFSEVESFIEEWKLTQNALIWETVLWACKLHGNVEFGARAAEKLFELEPEVDYNYMVLSNIFAVREKWDDVAKVRTLMSEQGIKKTPGCSWIEVDGSLHLFLAQDNSHPQIKEIKLQLQRLARLCIST</sequence>
<dbReference type="NCBIfam" id="TIGR00756">
    <property type="entry name" value="PPR"/>
    <property type="match status" value="5"/>
</dbReference>
<feature type="repeat" description="PPR" evidence="2">
    <location>
        <begin position="227"/>
        <end position="261"/>
    </location>
</feature>
<dbReference type="InterPro" id="IPR002885">
    <property type="entry name" value="PPR_rpt"/>
</dbReference>
<feature type="repeat" description="PPR" evidence="2">
    <location>
        <begin position="530"/>
        <end position="564"/>
    </location>
</feature>
<name>A0A5C7HWM5_9ROSI</name>
<dbReference type="Pfam" id="PF01535">
    <property type="entry name" value="PPR"/>
    <property type="match status" value="5"/>
</dbReference>
<keyword evidence="1" id="KW-0677">Repeat</keyword>
<dbReference type="PANTHER" id="PTHR24015">
    <property type="entry name" value="OS07G0578800 PROTEIN-RELATED"/>
    <property type="match status" value="1"/>
</dbReference>
<dbReference type="AlphaFoldDB" id="A0A5C7HWM5"/>
<dbReference type="GO" id="GO:0009451">
    <property type="term" value="P:RNA modification"/>
    <property type="evidence" value="ECO:0007669"/>
    <property type="project" value="InterPro"/>
</dbReference>
<dbReference type="FunFam" id="1.25.40.10:FF:000090">
    <property type="entry name" value="Pentatricopeptide repeat-containing protein, chloroplastic"/>
    <property type="match status" value="1"/>
</dbReference>
<dbReference type="Gene3D" id="1.25.40.10">
    <property type="entry name" value="Tetratricopeptide repeat domain"/>
    <property type="match status" value="6"/>
</dbReference>
<dbReference type="FunFam" id="1.25.40.10:FF:000073">
    <property type="entry name" value="Pentatricopeptide repeat-containing protein chloroplastic"/>
    <property type="match status" value="1"/>
</dbReference>
<feature type="repeat" description="PPR" evidence="2">
    <location>
        <begin position="631"/>
        <end position="665"/>
    </location>
</feature>
<protein>
    <recommendedName>
        <fullName evidence="5">DYW domain-containing protein</fullName>
    </recommendedName>
</protein>
<feature type="repeat" description="PPR" evidence="2">
    <location>
        <begin position="328"/>
        <end position="362"/>
    </location>
</feature>
<proteinExistence type="predicted"/>
<feature type="repeat" description="PPR" evidence="2">
    <location>
        <begin position="60"/>
        <end position="94"/>
    </location>
</feature>
<reference evidence="4" key="1">
    <citation type="journal article" date="2019" name="Gigascience">
        <title>De novo genome assembly of the endangered Acer yangbiense, a plant species with extremely small populations endemic to Yunnan Province, China.</title>
        <authorList>
            <person name="Yang J."/>
            <person name="Wariss H.M."/>
            <person name="Tao L."/>
            <person name="Zhang R."/>
            <person name="Yun Q."/>
            <person name="Hollingsworth P."/>
            <person name="Dao Z."/>
            <person name="Luo G."/>
            <person name="Guo H."/>
            <person name="Ma Y."/>
            <person name="Sun W."/>
        </authorList>
    </citation>
    <scope>NUCLEOTIDE SEQUENCE [LARGE SCALE GENOMIC DNA]</scope>
    <source>
        <strain evidence="4">cv. Malutang</strain>
    </source>
</reference>
<organism evidence="3 4">
    <name type="scientific">Acer yangbiense</name>
    <dbReference type="NCBI Taxonomy" id="1000413"/>
    <lineage>
        <taxon>Eukaryota</taxon>
        <taxon>Viridiplantae</taxon>
        <taxon>Streptophyta</taxon>
        <taxon>Embryophyta</taxon>
        <taxon>Tracheophyta</taxon>
        <taxon>Spermatophyta</taxon>
        <taxon>Magnoliopsida</taxon>
        <taxon>eudicotyledons</taxon>
        <taxon>Gunneridae</taxon>
        <taxon>Pentapetalae</taxon>
        <taxon>rosids</taxon>
        <taxon>malvids</taxon>
        <taxon>Sapindales</taxon>
        <taxon>Sapindaceae</taxon>
        <taxon>Hippocastanoideae</taxon>
        <taxon>Acereae</taxon>
        <taxon>Acer</taxon>
    </lineage>
</organism>
<evidence type="ECO:0000256" key="1">
    <source>
        <dbReference type="ARBA" id="ARBA00022737"/>
    </source>
</evidence>
<evidence type="ECO:0000256" key="2">
    <source>
        <dbReference type="PROSITE-ProRule" id="PRU00708"/>
    </source>
</evidence>
<dbReference type="FunFam" id="1.25.40.10:FF:000343">
    <property type="entry name" value="Pentatricopeptide repeat-containing protein At3g58590"/>
    <property type="match status" value="2"/>
</dbReference>
<dbReference type="GO" id="GO:0003729">
    <property type="term" value="F:mRNA binding"/>
    <property type="evidence" value="ECO:0007669"/>
    <property type="project" value="UniProtKB-ARBA"/>
</dbReference>
<evidence type="ECO:0000313" key="3">
    <source>
        <dbReference type="EMBL" id="TXG61533.1"/>
    </source>
</evidence>